<dbReference type="Pfam" id="PF03188">
    <property type="entry name" value="Cytochrom_B561"/>
    <property type="match status" value="1"/>
</dbReference>
<keyword evidence="10" id="KW-0732">Signal</keyword>
<dbReference type="Gene3D" id="1.20.120.1770">
    <property type="match status" value="1"/>
</dbReference>
<feature type="chain" id="PRO_5031428114" description="Cytochrome b561 domain-containing protein" evidence="10">
    <location>
        <begin position="26"/>
        <end position="755"/>
    </location>
</feature>
<keyword evidence="7" id="KW-1015">Disulfide bond</keyword>
<keyword evidence="8" id="KW-0325">Glycoprotein</keyword>
<proteinExistence type="predicted"/>
<dbReference type="GO" id="GO:0004500">
    <property type="term" value="F:dopamine beta-monooxygenase activity"/>
    <property type="evidence" value="ECO:0007669"/>
    <property type="project" value="InterPro"/>
</dbReference>
<evidence type="ECO:0000313" key="12">
    <source>
        <dbReference type="EMBL" id="CAE0462961.1"/>
    </source>
</evidence>
<evidence type="ECO:0000256" key="10">
    <source>
        <dbReference type="SAM" id="SignalP"/>
    </source>
</evidence>
<reference evidence="12" key="1">
    <citation type="submission" date="2021-01" db="EMBL/GenBank/DDBJ databases">
        <authorList>
            <person name="Corre E."/>
            <person name="Pelletier E."/>
            <person name="Niang G."/>
            <person name="Scheremetjew M."/>
            <person name="Finn R."/>
            <person name="Kale V."/>
            <person name="Holt S."/>
            <person name="Cochrane G."/>
            <person name="Meng A."/>
            <person name="Brown T."/>
            <person name="Cohen L."/>
        </authorList>
    </citation>
    <scope>NUCLEOTIDE SEQUENCE</scope>
    <source>
        <strain evidence="12">MM31A-1</strain>
    </source>
</reference>
<dbReference type="GO" id="GO:0016020">
    <property type="term" value="C:membrane"/>
    <property type="evidence" value="ECO:0007669"/>
    <property type="project" value="UniProtKB-SubCell"/>
</dbReference>
<dbReference type="Gene3D" id="2.60.120.230">
    <property type="match status" value="2"/>
</dbReference>
<dbReference type="InterPro" id="IPR014784">
    <property type="entry name" value="Cu2_ascorb_mOase-like_C"/>
</dbReference>
<dbReference type="PANTHER" id="PTHR10157:SF23">
    <property type="entry name" value="MOXD1 HOMOLOG 1"/>
    <property type="match status" value="1"/>
</dbReference>
<dbReference type="EMBL" id="HBIO01010076">
    <property type="protein sequence ID" value="CAE0462961.1"/>
    <property type="molecule type" value="Transcribed_RNA"/>
</dbReference>
<comment type="subcellular location">
    <subcellularLocation>
        <location evidence="1">Membrane</location>
    </subcellularLocation>
</comment>
<gene>
    <name evidence="12" type="ORF">CDEB00056_LOCUS7802</name>
</gene>
<dbReference type="InterPro" id="IPR036939">
    <property type="entry name" value="Cu2_ascorb_mOase_N_sf"/>
</dbReference>
<evidence type="ECO:0000256" key="7">
    <source>
        <dbReference type="ARBA" id="ARBA00023157"/>
    </source>
</evidence>
<keyword evidence="4" id="KW-0249">Electron transport</keyword>
<evidence type="ECO:0000259" key="11">
    <source>
        <dbReference type="PROSITE" id="PS50939"/>
    </source>
</evidence>
<feature type="domain" description="Cytochrome b561" evidence="11">
    <location>
        <begin position="527"/>
        <end position="731"/>
    </location>
</feature>
<dbReference type="InterPro" id="IPR008977">
    <property type="entry name" value="PHM/PNGase_F_dom_sf"/>
</dbReference>
<feature type="transmembrane region" description="Helical" evidence="9">
    <location>
        <begin position="568"/>
        <end position="588"/>
    </location>
</feature>
<sequence>MKKWLGLGERAAVLFACALPSLISAHPEYMLAIPNGDKVIDPSGNPWPGVGHERSSGGGKLSPFGLDFREAGYRWTQELCQKDSDCDGLSNGEELGDPLCQWSEDSGELPQFDVGITHPGIADVERSTAASSSGPGASVAMKMDTFTCANFTEDDLPSDYTSTSFIMPSYEVPSERTTYTKYAMKVDDGEDMYAVRFDPVIDQPELVHHILLYNCDYKPDDFLEPNTEASMPCTNLVFAWAVGGASFCLPPKLGFEFVAESPWYLIDVHYDNPNSISGVKDKSGIKVTRFPKPSVANEGYQSASYLWVGAGLDTVRIPPRREVYEVTAECRFNNISDEGITVFSYFLHGHQIARKIWTEVKRPKFECPSLCTNNPICEKCFMQDGCCGSRDENICFGEGKCCDRCVACEACERCYEKTSCNPGGSLDTASSSSSSSFDLGCNTRYDFDLQETVPLQEFQKVYADDVLTTHCVYDSSERTSMTYGGDATEDEMCIAFYLFYPSPPPSTASSAICLTEDTKLNAGDGDGAHTCNVPGQVGYDDSLCRDSGSFQKYNKFGDLSTWLQVHVITMYIAWGFMFPLGVLIPMSFREAFQDETKWFQLHRALQSLGLVLLLIGCSVAFANVSLHFSGSHQKVGLALFILALFQPLNAFCRPSREVDPDGLIPAYRRLWEIMHKNVGRITIVMGWANVILGAKLIEEFYGTAPKMTSALMGVQGVTIVALSLVAIWRYMKRTETKSDDEIVESSRDLDVKQMS</sequence>
<keyword evidence="5 9" id="KW-1133">Transmembrane helix</keyword>
<name>A0A7S3Q1Z9_9STRA</name>
<keyword evidence="6 9" id="KW-0472">Membrane</keyword>
<organism evidence="12">
    <name type="scientific">Chaetoceros debilis</name>
    <dbReference type="NCBI Taxonomy" id="122233"/>
    <lineage>
        <taxon>Eukaryota</taxon>
        <taxon>Sar</taxon>
        <taxon>Stramenopiles</taxon>
        <taxon>Ochrophyta</taxon>
        <taxon>Bacillariophyta</taxon>
        <taxon>Coscinodiscophyceae</taxon>
        <taxon>Chaetocerotophycidae</taxon>
        <taxon>Chaetocerotales</taxon>
        <taxon>Chaetocerotaceae</taxon>
        <taxon>Chaetoceros</taxon>
    </lineage>
</organism>
<dbReference type="InterPro" id="IPR000323">
    <property type="entry name" value="Cu2_ascorb_mOase_N"/>
</dbReference>
<dbReference type="GO" id="GO:0005507">
    <property type="term" value="F:copper ion binding"/>
    <property type="evidence" value="ECO:0007669"/>
    <property type="project" value="InterPro"/>
</dbReference>
<dbReference type="SUPFAM" id="SSF49742">
    <property type="entry name" value="PHM/PNGase F"/>
    <property type="match status" value="3"/>
</dbReference>
<dbReference type="Pfam" id="PF03712">
    <property type="entry name" value="Cu2_monoox_C"/>
    <property type="match status" value="2"/>
</dbReference>
<dbReference type="Gene3D" id="2.60.120.310">
    <property type="entry name" value="Copper type II, ascorbate-dependent monooxygenase, N-terminal domain"/>
    <property type="match status" value="1"/>
</dbReference>
<feature type="transmembrane region" description="Helical" evidence="9">
    <location>
        <begin position="709"/>
        <end position="728"/>
    </location>
</feature>
<evidence type="ECO:0000256" key="3">
    <source>
        <dbReference type="ARBA" id="ARBA00022692"/>
    </source>
</evidence>
<dbReference type="PANTHER" id="PTHR10157">
    <property type="entry name" value="DOPAMINE BETA HYDROXYLASE RELATED"/>
    <property type="match status" value="1"/>
</dbReference>
<protein>
    <recommendedName>
        <fullName evidence="11">Cytochrome b561 domain-containing protein</fullName>
    </recommendedName>
</protein>
<dbReference type="PROSITE" id="PS50939">
    <property type="entry name" value="CYTOCHROME_B561"/>
    <property type="match status" value="1"/>
</dbReference>
<dbReference type="InterPro" id="IPR024548">
    <property type="entry name" value="Cu2_monoox_C"/>
</dbReference>
<evidence type="ECO:0000256" key="4">
    <source>
        <dbReference type="ARBA" id="ARBA00022982"/>
    </source>
</evidence>
<evidence type="ECO:0000256" key="1">
    <source>
        <dbReference type="ARBA" id="ARBA00004370"/>
    </source>
</evidence>
<dbReference type="Pfam" id="PF01082">
    <property type="entry name" value="Cu2_monooxygen"/>
    <property type="match status" value="1"/>
</dbReference>
<dbReference type="CDD" id="cd08760">
    <property type="entry name" value="Cyt_b561_FRRS1_like"/>
    <property type="match status" value="1"/>
</dbReference>
<dbReference type="Pfam" id="PF24784">
    <property type="entry name" value="Temptin_C"/>
    <property type="match status" value="1"/>
</dbReference>
<dbReference type="SMART" id="SM00665">
    <property type="entry name" value="B561"/>
    <property type="match status" value="1"/>
</dbReference>
<evidence type="ECO:0000256" key="2">
    <source>
        <dbReference type="ARBA" id="ARBA00022448"/>
    </source>
</evidence>
<keyword evidence="2" id="KW-0813">Transport</keyword>
<dbReference type="InterPro" id="IPR000945">
    <property type="entry name" value="DBH-like"/>
</dbReference>
<feature type="signal peptide" evidence="10">
    <location>
        <begin position="1"/>
        <end position="25"/>
    </location>
</feature>
<keyword evidence="3 9" id="KW-0812">Transmembrane</keyword>
<evidence type="ECO:0000256" key="6">
    <source>
        <dbReference type="ARBA" id="ARBA00023136"/>
    </source>
</evidence>
<evidence type="ECO:0000256" key="5">
    <source>
        <dbReference type="ARBA" id="ARBA00022989"/>
    </source>
</evidence>
<accession>A0A7S3Q1Z9</accession>
<dbReference type="InterPro" id="IPR057626">
    <property type="entry name" value="S-S_Temptin"/>
</dbReference>
<evidence type="ECO:0000256" key="9">
    <source>
        <dbReference type="SAM" id="Phobius"/>
    </source>
</evidence>
<dbReference type="InterPro" id="IPR006593">
    <property type="entry name" value="Cyt_b561/ferric_Rdtase_TM"/>
</dbReference>
<evidence type="ECO:0000256" key="8">
    <source>
        <dbReference type="ARBA" id="ARBA00023180"/>
    </source>
</evidence>
<feature type="transmembrane region" description="Helical" evidence="9">
    <location>
        <begin position="608"/>
        <end position="629"/>
    </location>
</feature>
<dbReference type="AlphaFoldDB" id="A0A7S3Q1Z9"/>